<organism evidence="2 3">
    <name type="scientific">Vigna angularis var. angularis</name>
    <dbReference type="NCBI Taxonomy" id="157739"/>
    <lineage>
        <taxon>Eukaryota</taxon>
        <taxon>Viridiplantae</taxon>
        <taxon>Streptophyta</taxon>
        <taxon>Embryophyta</taxon>
        <taxon>Tracheophyta</taxon>
        <taxon>Spermatophyta</taxon>
        <taxon>Magnoliopsida</taxon>
        <taxon>eudicotyledons</taxon>
        <taxon>Gunneridae</taxon>
        <taxon>Pentapetalae</taxon>
        <taxon>rosids</taxon>
        <taxon>fabids</taxon>
        <taxon>Fabales</taxon>
        <taxon>Fabaceae</taxon>
        <taxon>Papilionoideae</taxon>
        <taxon>50 kb inversion clade</taxon>
        <taxon>NPAAA clade</taxon>
        <taxon>indigoferoid/millettioid clade</taxon>
        <taxon>Phaseoleae</taxon>
        <taxon>Vigna</taxon>
    </lineage>
</organism>
<dbReference type="Pfam" id="PF25896">
    <property type="entry name" value="HTH_AT3G52170"/>
    <property type="match status" value="1"/>
</dbReference>
<evidence type="ECO:0000259" key="1">
    <source>
        <dbReference type="Pfam" id="PF25896"/>
    </source>
</evidence>
<accession>A0A0S3TC47</accession>
<dbReference type="PANTHER" id="PTHR34568:SF4">
    <property type="entry name" value="OS02G0638000 PROTEIN"/>
    <property type="match status" value="1"/>
</dbReference>
<proteinExistence type="predicted"/>
<gene>
    <name evidence="2" type="primary">Vigan.11G209400</name>
    <name evidence="2" type="ORF">VIGAN_11209400</name>
</gene>
<dbReference type="PANTHER" id="PTHR34568">
    <property type="entry name" value="RRM DOMAIN-CONTAINING PROTEIN"/>
    <property type="match status" value="1"/>
</dbReference>
<dbReference type="EMBL" id="AP015044">
    <property type="protein sequence ID" value="BAU02545.1"/>
    <property type="molecule type" value="Genomic_DNA"/>
</dbReference>
<dbReference type="OrthoDB" id="1930826at2759"/>
<dbReference type="InterPro" id="IPR058941">
    <property type="entry name" value="HTH_AT3G52170-like"/>
</dbReference>
<reference evidence="2 3" key="1">
    <citation type="journal article" date="2015" name="Sci. Rep.">
        <title>The power of single molecule real-time sequencing technology in the de novo assembly of a eukaryotic genome.</title>
        <authorList>
            <person name="Sakai H."/>
            <person name="Naito K."/>
            <person name="Ogiso-Tanaka E."/>
            <person name="Takahashi Y."/>
            <person name="Iseki K."/>
            <person name="Muto C."/>
            <person name="Satou K."/>
            <person name="Teruya K."/>
            <person name="Shiroma A."/>
            <person name="Shimoji M."/>
            <person name="Hirano T."/>
            <person name="Itoh T."/>
            <person name="Kaga A."/>
            <person name="Tomooka N."/>
        </authorList>
    </citation>
    <scope>NUCLEOTIDE SEQUENCE [LARGE SCALE GENOMIC DNA]</scope>
    <source>
        <strain evidence="3">cv. Shumari</strain>
    </source>
</reference>
<keyword evidence="3" id="KW-1185">Reference proteome</keyword>
<feature type="domain" description="AT3G52170-like helix-turn-helix" evidence="1">
    <location>
        <begin position="69"/>
        <end position="117"/>
    </location>
</feature>
<evidence type="ECO:0000313" key="3">
    <source>
        <dbReference type="Proteomes" id="UP000291084"/>
    </source>
</evidence>
<protein>
    <recommendedName>
        <fullName evidence="1">AT3G52170-like helix-turn-helix domain-containing protein</fullName>
    </recommendedName>
</protein>
<dbReference type="AlphaFoldDB" id="A0A0S3TC47"/>
<dbReference type="Proteomes" id="UP000291084">
    <property type="component" value="Chromosome 11"/>
</dbReference>
<dbReference type="InterPro" id="IPR058942">
    <property type="entry name" value="AT3G52170-like"/>
</dbReference>
<name>A0A0S3TC47_PHAAN</name>
<evidence type="ECO:0000313" key="2">
    <source>
        <dbReference type="EMBL" id="BAU02545.1"/>
    </source>
</evidence>
<sequence length="462" mass="51969">MRKKLLIATTKGLSLRANRNIIPKPNHSVSFEVCYSVDPIKVHRHGWSHAATVPSEASDAQKGPKRVPRHERIAMVESFVNKYRAENAGKFPTISDAQKQVGGSFYVVRAIIQELEYKSRTNSSNSVDEILVEKQFDNSKHPATKSASVSSGNIEIAKYNAIEYGSQSVDLNYKETVNAGYEHHEGKRETRTSCGERRLFEEVEIMSTSDNHCIAPESNLVKMCSKEPYPSSLHMPNDIKTEEAVPSCSDSFAPESQLLLEESHHFSPLSSQNDGTGYDRARGHKYDFVHVENHKKLDEKCIKKADCERREQLDLEDLSRELPHSSLQVPNDVKCSEALSSSSDSVTPERHPLKEEINQFSAPFIEKSVSSCSKGKNHDSKFVDMENHSAFEKAGYETKDKEAVNGSKLEIEQPQKSSELDEYKMDIPNTKDNNVAVYSEKSTLWGNVKSFANGILNIWKKL</sequence>